<evidence type="ECO:0000256" key="1">
    <source>
        <dbReference type="ARBA" id="ARBA00006129"/>
    </source>
</evidence>
<dbReference type="Proteomes" id="UP000238312">
    <property type="component" value="Unassembled WGS sequence"/>
</dbReference>
<evidence type="ECO:0000313" key="4">
    <source>
        <dbReference type="EMBL" id="PRX64696.1"/>
    </source>
</evidence>
<gene>
    <name evidence="4" type="ORF">B0I32_10857</name>
</gene>
<keyword evidence="4" id="KW-0808">Transferase</keyword>
<dbReference type="InterPro" id="IPR051338">
    <property type="entry name" value="NodU/CmcH_Carbamoyltrnsfr"/>
</dbReference>
<dbReference type="Pfam" id="PF02543">
    <property type="entry name" value="Carbam_trans_N"/>
    <property type="match status" value="1"/>
</dbReference>
<dbReference type="Gene3D" id="3.30.420.40">
    <property type="match status" value="2"/>
</dbReference>
<dbReference type="Pfam" id="PF16861">
    <property type="entry name" value="Carbam_trans_C"/>
    <property type="match status" value="1"/>
</dbReference>
<name>A0A2T0MZ75_9ACTN</name>
<protein>
    <submittedName>
        <fullName evidence="4">Carbamoyltransferase</fullName>
    </submittedName>
</protein>
<feature type="domain" description="Carbamoyltransferase C-terminal" evidence="3">
    <location>
        <begin position="412"/>
        <end position="580"/>
    </location>
</feature>
<dbReference type="OrthoDB" id="9780777at2"/>
<dbReference type="Gene3D" id="3.90.870.20">
    <property type="entry name" value="Carbamoyltransferase, C-terminal domain"/>
    <property type="match status" value="1"/>
</dbReference>
<keyword evidence="5" id="KW-1185">Reference proteome</keyword>
<dbReference type="AlphaFoldDB" id="A0A2T0MZ75"/>
<dbReference type="InterPro" id="IPR031730">
    <property type="entry name" value="Carbam_trans_C"/>
</dbReference>
<comment type="similarity">
    <text evidence="1">Belongs to the NodU/CmcH family.</text>
</comment>
<sequence>MADFPIVVGINRTQDGSIAVAVGESGMYSLQKERVSRREHHWGRLGDLPDRYVPAMPLLKERVDLVVEGYAADTEIEHAGAYEQETRQALGLGDETPIVMVSSHLSHVYGAFHPSPFAEAAGLVIDARGSRVGDLVEQVELPPDADEDLLEVASYYRCTRGRIECLAKQFWDGDWARPAGLGCFYALLAEMTWPGSEGDGTKVMELAPFGDPDALGLPDLDVRGHEVHIPPAWTDLFRRAGASGEEPGDDVFRRAGAFGGDSGRGEFRRAGAFAYEPGGAEFRRAANLAAAGRRAFERALLQVVAWLHAETGLDALAFSGGTALSASANGRLIRESPFRELFVPPAPHAGGTAVGCALYGLAACLGVRPAFRWTDDFLGPDRDDDDIEAAVRGVPGDLYVERPADLTAALVTLLESGRVVGLYQGRSESGPRALGHRSILGDPRDPDLQDYVNFEVKGREWFRPLAPVVPAEHAERIFELDRPSPFTQYAADVRPEHRDLLPGITHVDGTATPQTVERETTPFLHALLTAWHARTGTPVLANATLSGPGEPPAETPEHAIQTLRETGLHALAMPPYLIRKRAEPPLPGA</sequence>
<reference evidence="4 5" key="1">
    <citation type="submission" date="2018-03" db="EMBL/GenBank/DDBJ databases">
        <title>Genomic Encyclopedia of Type Strains, Phase III (KMG-III): the genomes of soil and plant-associated and newly described type strains.</title>
        <authorList>
            <person name="Whitman W."/>
        </authorList>
    </citation>
    <scope>NUCLEOTIDE SEQUENCE [LARGE SCALE GENOMIC DNA]</scope>
    <source>
        <strain evidence="4 5">CGMCC 4.7104</strain>
    </source>
</reference>
<dbReference type="InterPro" id="IPR003696">
    <property type="entry name" value="Carbtransf_dom"/>
</dbReference>
<organism evidence="4 5">
    <name type="scientific">Nonomuraea fuscirosea</name>
    <dbReference type="NCBI Taxonomy" id="1291556"/>
    <lineage>
        <taxon>Bacteria</taxon>
        <taxon>Bacillati</taxon>
        <taxon>Actinomycetota</taxon>
        <taxon>Actinomycetes</taxon>
        <taxon>Streptosporangiales</taxon>
        <taxon>Streptosporangiaceae</taxon>
        <taxon>Nonomuraea</taxon>
    </lineage>
</organism>
<dbReference type="PANTHER" id="PTHR34847">
    <property type="entry name" value="NODULATION PROTEIN U"/>
    <property type="match status" value="1"/>
</dbReference>
<dbReference type="GO" id="GO:0016740">
    <property type="term" value="F:transferase activity"/>
    <property type="evidence" value="ECO:0007669"/>
    <property type="project" value="UniProtKB-KW"/>
</dbReference>
<evidence type="ECO:0000313" key="5">
    <source>
        <dbReference type="Proteomes" id="UP000238312"/>
    </source>
</evidence>
<evidence type="ECO:0000259" key="2">
    <source>
        <dbReference type="Pfam" id="PF02543"/>
    </source>
</evidence>
<dbReference type="EMBL" id="PVNG01000008">
    <property type="protein sequence ID" value="PRX64696.1"/>
    <property type="molecule type" value="Genomic_DNA"/>
</dbReference>
<dbReference type="PANTHER" id="PTHR34847:SF1">
    <property type="entry name" value="NODULATION PROTEIN U"/>
    <property type="match status" value="1"/>
</dbReference>
<dbReference type="InterPro" id="IPR038152">
    <property type="entry name" value="Carbam_trans_C_sf"/>
</dbReference>
<feature type="domain" description="Carbamoyltransferase" evidence="2">
    <location>
        <begin position="286"/>
        <end position="358"/>
    </location>
</feature>
<comment type="caution">
    <text evidence="4">The sequence shown here is derived from an EMBL/GenBank/DDBJ whole genome shotgun (WGS) entry which is preliminary data.</text>
</comment>
<evidence type="ECO:0000259" key="3">
    <source>
        <dbReference type="Pfam" id="PF16861"/>
    </source>
</evidence>
<dbReference type="CDD" id="cd24033">
    <property type="entry name" value="ASKHA_NBD_NodU_CmcH-like_N"/>
    <property type="match status" value="1"/>
</dbReference>
<proteinExistence type="inferred from homology"/>
<accession>A0A2T0MZ75</accession>